<reference evidence="2" key="1">
    <citation type="submission" date="2017-02" db="EMBL/GenBank/DDBJ databases">
        <authorList>
            <person name="Regsiter A."/>
            <person name="William W."/>
        </authorList>
    </citation>
    <scope>NUCLEOTIDE SEQUENCE</scope>
    <source>
        <strain evidence="2">Bib</strain>
    </source>
</reference>
<dbReference type="PANTHER" id="PTHR43808">
    <property type="entry name" value="ACETYLORNITHINE DEACETYLASE"/>
    <property type="match status" value="1"/>
</dbReference>
<dbReference type="EMBL" id="FWDM01000021">
    <property type="protein sequence ID" value="SLM13091.1"/>
    <property type="molecule type" value="Genomic_DNA"/>
</dbReference>
<dbReference type="AlphaFoldDB" id="A0A3P3XIT6"/>
<dbReference type="PANTHER" id="PTHR43808:SF27">
    <property type="entry name" value="PROTEIN ROCB"/>
    <property type="match status" value="1"/>
</dbReference>
<dbReference type="PIRSF" id="PIRSF010386">
    <property type="entry name" value="RocB"/>
    <property type="match status" value="1"/>
</dbReference>
<organism evidence="2">
    <name type="scientific">uncultured spirochete</name>
    <dbReference type="NCBI Taxonomy" id="156406"/>
    <lineage>
        <taxon>Bacteria</taxon>
        <taxon>Pseudomonadati</taxon>
        <taxon>Spirochaetota</taxon>
        <taxon>Spirochaetia</taxon>
        <taxon>Spirochaetales</taxon>
        <taxon>environmental samples</taxon>
    </lineage>
</organism>
<name>A0A3P3XIT6_9SPIR</name>
<protein>
    <submittedName>
        <fullName evidence="2">Putative Peptidase M20</fullName>
    </submittedName>
</protein>
<dbReference type="GO" id="GO:0016787">
    <property type="term" value="F:hydrolase activity"/>
    <property type="evidence" value="ECO:0007669"/>
    <property type="project" value="InterPro"/>
</dbReference>
<evidence type="ECO:0000256" key="1">
    <source>
        <dbReference type="ARBA" id="ARBA00022801"/>
    </source>
</evidence>
<keyword evidence="1" id="KW-0378">Hydrolase</keyword>
<dbReference type="InterPro" id="IPR012166">
    <property type="entry name" value="Uncharacterised_RocB"/>
</dbReference>
<dbReference type="InterPro" id="IPR002933">
    <property type="entry name" value="Peptidase_M20"/>
</dbReference>
<dbReference type="InterPro" id="IPR050072">
    <property type="entry name" value="Peptidase_M20A"/>
</dbReference>
<proteinExistence type="predicted"/>
<dbReference type="Gene3D" id="3.40.630.10">
    <property type="entry name" value="Zn peptidases"/>
    <property type="match status" value="1"/>
</dbReference>
<dbReference type="SUPFAM" id="SSF53187">
    <property type="entry name" value="Zn-dependent exopeptidases"/>
    <property type="match status" value="1"/>
</dbReference>
<dbReference type="Pfam" id="PF01546">
    <property type="entry name" value="Peptidase_M20"/>
    <property type="match status" value="1"/>
</dbReference>
<sequence length="553" mass="61638">MKKKIEIDDTQALAIRLVRAPSVTNTSGESSFPDVLISILREQPFFSLHPELIHDVPIEGDSKGRRNVLAFAPGKGSSCVVLAGHYDVVDTNAYGVLEPFAFDPEALSKRMLQMLSSKTNLSSSELLLKKDLESTAFIPGRGMLDMKSGLAAGIAAMVRFLKKDDRTGNILFIAVPDEEGSSTGMKAAKKMLSDFADEHALHYEAIINLDASVDSGDGAEGKAVFLGSVSKLLPFVVFVGKPAHAGSPFDGFNPVIASAVFAREIECNSDSMNIRALVPGEEPPPPSILYYREMRNRYDVTMPADVFCAVNILTFEKDPEKVFDHFKTIVQKALDNSISLIYERASAFSRKKNEHVTMYKFSSEIIEFHELAKRAERVVPGILDRLQRFAEKSFPEDKVQQTFKIVHELLSYAQIEGPSAIVGFAPPFYAKAQLDSERDQGFLSIIKDEVMSFNRDYGESIKLRPYFPGISDMSFLAPSVSREAIEFVKKESAVLQSYLDKYLESPLDTPVINVGPWGREYHQNGERAHRHYAFSLLPELLFRLCNRLFHANN</sequence>
<gene>
    <name evidence="2" type="ORF">SPIROBIBN47_280019</name>
</gene>
<evidence type="ECO:0000313" key="2">
    <source>
        <dbReference type="EMBL" id="SLM13091.1"/>
    </source>
</evidence>
<accession>A0A3P3XIT6</accession>